<keyword evidence="1" id="KW-1133">Transmembrane helix</keyword>
<keyword evidence="1" id="KW-0472">Membrane</keyword>
<evidence type="ECO:0000313" key="3">
    <source>
        <dbReference type="Proteomes" id="UP000324285"/>
    </source>
</evidence>
<evidence type="ECO:0000256" key="1">
    <source>
        <dbReference type="SAM" id="Phobius"/>
    </source>
</evidence>
<dbReference type="EMBL" id="CP038437">
    <property type="protein sequence ID" value="QEM82117.1"/>
    <property type="molecule type" value="Genomic_DNA"/>
</dbReference>
<reference evidence="2" key="1">
    <citation type="submission" date="2021-02" db="EMBL/GenBank/DDBJ databases">
        <title>Strain Y2R2, a novel species of the genus Halomonas.</title>
        <authorList>
            <person name="Huang H."/>
        </authorList>
    </citation>
    <scope>NUCLEOTIDE SEQUENCE</scope>
    <source>
        <strain evidence="2">Y2R2</strain>
    </source>
</reference>
<keyword evidence="3" id="KW-1185">Reference proteome</keyword>
<dbReference type="RefSeq" id="WP_149285127.1">
    <property type="nucleotide sequence ID" value="NZ_CP038437.2"/>
</dbReference>
<organism evidence="2 3">
    <name type="scientific">Halomonas binhaiensis</name>
    <dbReference type="NCBI Taxonomy" id="2562282"/>
    <lineage>
        <taxon>Bacteria</taxon>
        <taxon>Pseudomonadati</taxon>
        <taxon>Pseudomonadota</taxon>
        <taxon>Gammaproteobacteria</taxon>
        <taxon>Oceanospirillales</taxon>
        <taxon>Halomonadaceae</taxon>
        <taxon>Halomonas</taxon>
    </lineage>
</organism>
<evidence type="ECO:0000313" key="2">
    <source>
        <dbReference type="EMBL" id="QEM82117.1"/>
    </source>
</evidence>
<accession>A0A5C1NIN8</accession>
<dbReference type="Proteomes" id="UP000324285">
    <property type="component" value="Chromosome"/>
</dbReference>
<protein>
    <submittedName>
        <fullName evidence="2">Uncharacterized protein</fullName>
    </submittedName>
</protein>
<feature type="transmembrane region" description="Helical" evidence="1">
    <location>
        <begin position="94"/>
        <end position="114"/>
    </location>
</feature>
<dbReference type="OrthoDB" id="6912497at2"/>
<feature type="transmembrane region" description="Helical" evidence="1">
    <location>
        <begin position="67"/>
        <end position="88"/>
    </location>
</feature>
<sequence length="334" mass="37966">MTVPNHLTDFEAQLDSLRQDSEYSELPTIDMSMYAEDTCFKDDLGDDKYYNDIFIEHRTDKSSGFRYIVDVAFLAHNFVLAIILYNLFSSGWGSVSFGMLVIPAMAWLFLLLEVGGARTGGMRFNRQAQMVHVATIGGAYSIPWRSAKPFFNHGVHGGDLRLCFPKPNHLIRNDGVEERREERNTKLPFYVHGTLDWRDVGFNGSLLRLEFYRRYMEKGLGAVQPDLSKVDKTEIHPPSQTQQSHPEHGAVLHWIARPIRKLVWLFAGGPLIDRLVRSQAGKFKWPEKIEQLCTPGADLSGIDTTPVKPRKDIFYRPRGLDGIELVNANGQRIG</sequence>
<gene>
    <name evidence="2" type="ORF">E4T21_11580</name>
</gene>
<name>A0A5C1NIN8_9GAMM</name>
<dbReference type="KEGG" id="hbh:E4T21_11580"/>
<proteinExistence type="predicted"/>
<keyword evidence="1" id="KW-0812">Transmembrane</keyword>
<dbReference type="AlphaFoldDB" id="A0A5C1NIN8"/>